<evidence type="ECO:0000313" key="22">
    <source>
        <dbReference type="Proteomes" id="UP001501920"/>
    </source>
</evidence>
<organism evidence="21 22">
    <name type="scientific">Pygocentrus nattereri</name>
    <name type="common">Red-bellied piranha</name>
    <dbReference type="NCBI Taxonomy" id="42514"/>
    <lineage>
        <taxon>Eukaryota</taxon>
        <taxon>Metazoa</taxon>
        <taxon>Chordata</taxon>
        <taxon>Craniata</taxon>
        <taxon>Vertebrata</taxon>
        <taxon>Euteleostomi</taxon>
        <taxon>Actinopterygii</taxon>
        <taxon>Neopterygii</taxon>
        <taxon>Teleostei</taxon>
        <taxon>Ostariophysi</taxon>
        <taxon>Characiformes</taxon>
        <taxon>Characoidei</taxon>
        <taxon>Pygocentrus</taxon>
    </lineage>
</organism>
<evidence type="ECO:0000259" key="18">
    <source>
        <dbReference type="PROSITE" id="PS01180"/>
    </source>
</evidence>
<dbReference type="GO" id="GO:0004252">
    <property type="term" value="F:serine-type endopeptidase activity"/>
    <property type="evidence" value="ECO:0007669"/>
    <property type="project" value="InterPro"/>
</dbReference>
<dbReference type="InterPro" id="IPR009003">
    <property type="entry name" value="Peptidase_S1_PA"/>
</dbReference>
<feature type="domain" description="Sushi" evidence="20">
    <location>
        <begin position="358"/>
        <end position="429"/>
    </location>
</feature>
<feature type="binding site" evidence="14">
    <location>
        <position position="127"/>
    </location>
    <ligand>
        <name>Ca(2+)</name>
        <dbReference type="ChEBI" id="CHEBI:29108"/>
        <label>1</label>
    </ligand>
</feature>
<feature type="binding site" evidence="14">
    <location>
        <position position="164"/>
    </location>
    <ligand>
        <name>Ca(2+)</name>
        <dbReference type="ChEBI" id="CHEBI:29108"/>
        <label>2</label>
    </ligand>
</feature>
<evidence type="ECO:0000256" key="17">
    <source>
        <dbReference type="SAM" id="SignalP"/>
    </source>
</evidence>
<proteinExistence type="predicted"/>
<dbReference type="GO" id="GO:0072562">
    <property type="term" value="C:blood microparticle"/>
    <property type="evidence" value="ECO:0007669"/>
    <property type="project" value="TreeGrafter"/>
</dbReference>
<dbReference type="PANTHER" id="PTHR24255:SF29">
    <property type="entry name" value="COMPLEMENT COMPONENT 1, S SUBCOMPONENT"/>
    <property type="match status" value="1"/>
</dbReference>
<feature type="domain" description="Peptidase S1" evidence="19">
    <location>
        <begin position="443"/>
        <end position="680"/>
    </location>
</feature>
<keyword evidence="7" id="KW-0720">Serine protease</keyword>
<reference evidence="21" key="3">
    <citation type="submission" date="2025-09" db="UniProtKB">
        <authorList>
            <consortium name="Ensembl"/>
        </authorList>
    </citation>
    <scope>IDENTIFICATION</scope>
</reference>
<dbReference type="FunFam" id="2.10.25.10:FF:000059">
    <property type="entry name" value="Mannan-binding lectin serine protease 1"/>
    <property type="match status" value="1"/>
</dbReference>
<dbReference type="PROSITE" id="PS50240">
    <property type="entry name" value="TRYPSIN_DOM"/>
    <property type="match status" value="1"/>
</dbReference>
<evidence type="ECO:0000256" key="1">
    <source>
        <dbReference type="ARBA" id="ARBA00022536"/>
    </source>
</evidence>
<reference evidence="21 22" key="1">
    <citation type="submission" date="2020-10" db="EMBL/GenBank/DDBJ databases">
        <title>Pygocentrus nattereri (red-bellied piranha) genome, fPygNat1, primary haplotype.</title>
        <authorList>
            <person name="Myers G."/>
            <person name="Meyer A."/>
            <person name="Karagic N."/>
            <person name="Pippel M."/>
            <person name="Winkler S."/>
            <person name="Tracey A."/>
            <person name="Wood J."/>
            <person name="Formenti G."/>
            <person name="Howe K."/>
            <person name="Fedrigo O."/>
            <person name="Jarvis E.D."/>
        </authorList>
    </citation>
    <scope>NUCLEOTIDE SEQUENCE [LARGE SCALE GENOMIC DNA]</scope>
</reference>
<evidence type="ECO:0000256" key="3">
    <source>
        <dbReference type="ARBA" id="ARBA00022659"/>
    </source>
</evidence>
<evidence type="ECO:0000256" key="12">
    <source>
        <dbReference type="PIRSR" id="PIRSR001155-2"/>
    </source>
</evidence>
<feature type="disulfide bond" evidence="12">
    <location>
        <begin position="147"/>
        <end position="158"/>
    </location>
</feature>
<evidence type="ECO:0000256" key="11">
    <source>
        <dbReference type="ARBA" id="ARBA00023278"/>
    </source>
</evidence>
<dbReference type="InterPro" id="IPR000742">
    <property type="entry name" value="EGF"/>
</dbReference>
<feature type="disulfide bond" evidence="12">
    <location>
        <begin position="76"/>
        <end position="94"/>
    </location>
</feature>
<keyword evidence="4" id="KW-0645">Protease</keyword>
<name>A0A3B4BJZ0_PYGNA</name>
<keyword evidence="5" id="KW-0677">Repeat</keyword>
<feature type="disulfide bond" evidence="12">
    <location>
        <begin position="186"/>
        <end position="211"/>
    </location>
</feature>
<dbReference type="PROSITE" id="PS50923">
    <property type="entry name" value="SUSHI"/>
    <property type="match status" value="2"/>
</dbReference>
<dbReference type="PIRSF" id="PIRSF001155">
    <property type="entry name" value="C1r_C1s_MASP"/>
    <property type="match status" value="1"/>
</dbReference>
<feature type="binding site" evidence="14">
    <location>
        <position position="234"/>
    </location>
    <ligand>
        <name>Ca(2+)</name>
        <dbReference type="ChEBI" id="CHEBI:29108"/>
        <label>3</label>
    </ligand>
</feature>
<dbReference type="InterPro" id="IPR001881">
    <property type="entry name" value="EGF-like_Ca-bd_dom"/>
</dbReference>
<dbReference type="Pfam" id="PF14670">
    <property type="entry name" value="FXa_inhibition"/>
    <property type="match status" value="1"/>
</dbReference>
<dbReference type="InterPro" id="IPR001314">
    <property type="entry name" value="Peptidase_S1A"/>
</dbReference>
<keyword evidence="6" id="KW-0378">Hydrolase</keyword>
<feature type="domain" description="CUB" evidence="18">
    <location>
        <begin position="182"/>
        <end position="294"/>
    </location>
</feature>
<evidence type="ECO:0000256" key="8">
    <source>
        <dbReference type="ARBA" id="ARBA00022859"/>
    </source>
</evidence>
<evidence type="ECO:0000313" key="21">
    <source>
        <dbReference type="Ensembl" id="ENSPNAP00000000127.2"/>
    </source>
</evidence>
<feature type="binding site" evidence="14">
    <location>
        <position position="160"/>
    </location>
    <ligand>
        <name>Ca(2+)</name>
        <dbReference type="ChEBI" id="CHEBI:29108"/>
        <label>2</label>
    </ligand>
</feature>
<feature type="disulfide bond" evidence="12">
    <location>
        <begin position="360"/>
        <end position="405"/>
    </location>
</feature>
<dbReference type="Gene3D" id="2.10.25.10">
    <property type="entry name" value="Laminin"/>
    <property type="match status" value="1"/>
</dbReference>
<dbReference type="InterPro" id="IPR000152">
    <property type="entry name" value="EGF-type_Asp/Asn_hydroxyl_site"/>
</dbReference>
<feature type="disulfide bond" evidence="12">
    <location>
        <begin position="154"/>
        <end position="167"/>
    </location>
</feature>
<keyword evidence="17" id="KW-0732">Signal</keyword>
<reference evidence="21" key="2">
    <citation type="submission" date="2025-08" db="UniProtKB">
        <authorList>
            <consortium name="Ensembl"/>
        </authorList>
    </citation>
    <scope>IDENTIFICATION</scope>
</reference>
<feature type="binding site" evidence="14">
    <location>
        <position position="161"/>
    </location>
    <ligand>
        <name>Ca(2+)</name>
        <dbReference type="ChEBI" id="CHEBI:29108"/>
        <label>2</label>
    </ligand>
</feature>
<feature type="disulfide bond" evidence="12">
    <location>
        <begin position="169"/>
        <end position="182"/>
    </location>
</feature>
<feature type="binding site" evidence="14">
    <location>
        <position position="279"/>
    </location>
    <ligand>
        <name>Ca(2+)</name>
        <dbReference type="ChEBI" id="CHEBI:29108"/>
        <label>3</label>
    </ligand>
</feature>
<evidence type="ECO:0008006" key="23">
    <source>
        <dbReference type="Google" id="ProtNLM"/>
    </source>
</evidence>
<accession>A0A3B4BJZ0</accession>
<dbReference type="FunFam" id="2.60.120.290:FF:000101">
    <property type="entry name" value="Complement component 1, s subcomponent"/>
    <property type="match status" value="1"/>
</dbReference>
<dbReference type="SMART" id="SM00032">
    <property type="entry name" value="CCP"/>
    <property type="match status" value="2"/>
</dbReference>
<evidence type="ECO:0000256" key="16">
    <source>
        <dbReference type="PROSITE-ProRule" id="PRU00302"/>
    </source>
</evidence>
<dbReference type="InterPro" id="IPR001254">
    <property type="entry name" value="Trypsin_dom"/>
</dbReference>
<dbReference type="InterPro" id="IPR000859">
    <property type="entry name" value="CUB_dom"/>
</dbReference>
<sequence>MQDSQSSSSLTMIVLCVCVFLLPACFSHPLAGWVSSPGHPGGYEPHSEMMWERCAPAGHILTLSIIHLDLEESYQCENDAVKVFADSLLLKTLCGSMSTEQLQSRVNPSLHSSPGGCLSLTFEADFSNTERHTGFRAFYTVQDVDECWHSDLKCSHFCQNYIGGYSCSCKPGYHLSEDRHTCIVNCTEERFGSGVLTPPGSPGPYYENAHCSYTLTVDEGEQLILSFIGEFDVESRDGRCVDSLTIKTDSATFGPFCGQEAPAPINTAARRIKVLFRTDQGGTNQGFSLSYNTKLMECPGIVTANSILSPQKRVYTKGDTVTVQCVTGYSVDSATKKTFESTCLRSGKWSPVYSCELVDCGIPEIKEPDLIALTEEDPLTTYKQNISFRCLSEHYKLHGHDSFTCNASGQWETIEHLLSPQVDLPRCIPVCGMNKQTFSAGRVFGGEDAKLGQIPWQLLTKQPNRGGASLISDRWAITAAHVVVGQETKTLMFYGGMIDSLDQNAVKMETEKIIIHPGYKVENPYQTNYDNDIALVKMSARVPLSTNIMPVCLPEKSNGPVMEGKLGTVSGFGGTSENPLRSRYLQYGHVKEYSEVPCFDTTLKVTDNMFCAGGDEGVDTCKGDAGGPLVIPLLGRGSPETPYRLKGIVSWGPAKCGDTNFKGYYTKVENYLDWIRETMETN</sequence>
<dbReference type="GO" id="GO:0031638">
    <property type="term" value="P:zymogen activation"/>
    <property type="evidence" value="ECO:0007669"/>
    <property type="project" value="TreeGrafter"/>
</dbReference>
<dbReference type="PROSITE" id="PS01186">
    <property type="entry name" value="EGF_2"/>
    <property type="match status" value="1"/>
</dbReference>
<dbReference type="CDD" id="cd00033">
    <property type="entry name" value="CCP"/>
    <property type="match status" value="1"/>
</dbReference>
<evidence type="ECO:0000256" key="2">
    <source>
        <dbReference type="ARBA" id="ARBA00022588"/>
    </source>
</evidence>
<dbReference type="CDD" id="cd00041">
    <property type="entry name" value="CUB"/>
    <property type="match status" value="2"/>
</dbReference>
<dbReference type="Gene3D" id="2.60.120.290">
    <property type="entry name" value="Spermadhesin, CUB domain"/>
    <property type="match status" value="2"/>
</dbReference>
<feature type="domain" description="Sushi" evidence="20">
    <location>
        <begin position="296"/>
        <end position="357"/>
    </location>
</feature>
<dbReference type="InterPro" id="IPR043504">
    <property type="entry name" value="Peptidase_S1_PA_chymotrypsin"/>
</dbReference>
<keyword evidence="3 16" id="KW-0768">Sushi</keyword>
<evidence type="ECO:0000256" key="6">
    <source>
        <dbReference type="ARBA" id="ARBA00022801"/>
    </source>
</evidence>
<feature type="signal peptide" evidence="17">
    <location>
        <begin position="1"/>
        <end position="27"/>
    </location>
</feature>
<comment type="caution">
    <text evidence="16">Lacks conserved residue(s) required for the propagation of feature annotation.</text>
</comment>
<feature type="disulfide bond" evidence="12">
    <location>
        <begin position="598"/>
        <end position="611"/>
    </location>
</feature>
<dbReference type="PANTHER" id="PTHR24255">
    <property type="entry name" value="COMPLEMENT COMPONENT 1, S SUBCOMPONENT-RELATED"/>
    <property type="match status" value="1"/>
</dbReference>
<dbReference type="SMART" id="SM00179">
    <property type="entry name" value="EGF_CA"/>
    <property type="match status" value="1"/>
</dbReference>
<dbReference type="GO" id="GO:0045087">
    <property type="term" value="P:innate immune response"/>
    <property type="evidence" value="ECO:0007669"/>
    <property type="project" value="UniProtKB-KW"/>
</dbReference>
<feature type="binding site" evidence="14">
    <location>
        <position position="242"/>
    </location>
    <ligand>
        <name>Ca(2+)</name>
        <dbReference type="ChEBI" id="CHEBI:29108"/>
        <label>3</label>
    </ligand>
</feature>
<dbReference type="Gene3D" id="2.40.10.10">
    <property type="entry name" value="Trypsin-like serine proteases"/>
    <property type="match status" value="2"/>
</dbReference>
<dbReference type="Proteomes" id="UP001501920">
    <property type="component" value="Chromosome 3"/>
</dbReference>
<dbReference type="SUPFAM" id="SSF57196">
    <property type="entry name" value="EGF/Laminin"/>
    <property type="match status" value="1"/>
</dbReference>
<dbReference type="Pfam" id="PF00431">
    <property type="entry name" value="CUB"/>
    <property type="match status" value="2"/>
</dbReference>
<feature type="disulfide bond" evidence="12">
    <location>
        <begin position="390"/>
        <end position="427"/>
    </location>
</feature>
<keyword evidence="14" id="KW-0479">Metal-binding</keyword>
<dbReference type="SMART" id="SM00020">
    <property type="entry name" value="Tryp_SPc"/>
    <property type="match status" value="1"/>
</dbReference>
<feature type="disulfide bond" evidence="12">
    <location>
        <begin position="298"/>
        <end position="343"/>
    </location>
</feature>
<dbReference type="GeneTree" id="ENSGT00950000183084"/>
<dbReference type="InterPro" id="IPR000436">
    <property type="entry name" value="Sushi_SCR_CCP_dom"/>
</dbReference>
<keyword evidence="2" id="KW-0399">Innate immunity</keyword>
<dbReference type="InterPro" id="IPR024175">
    <property type="entry name" value="Pept_S1A_C1r/C1S/mannan-bd"/>
</dbReference>
<evidence type="ECO:0000256" key="14">
    <source>
        <dbReference type="PIRSR" id="PIRSR001155-4"/>
    </source>
</evidence>
<evidence type="ECO:0000256" key="9">
    <source>
        <dbReference type="ARBA" id="ARBA00022875"/>
    </source>
</evidence>
<evidence type="ECO:0000256" key="5">
    <source>
        <dbReference type="ARBA" id="ARBA00022737"/>
    </source>
</evidence>
<keyword evidence="22" id="KW-1185">Reference proteome</keyword>
<comment type="PTM">
    <text evidence="13">The iron and 2-oxoglutarate dependent 3-hydroxylation of aspartate and asparagine is (R) stereospecific within EGF domains.</text>
</comment>
<evidence type="ECO:0000256" key="7">
    <source>
        <dbReference type="ARBA" id="ARBA00022825"/>
    </source>
</evidence>
<evidence type="ECO:0000256" key="10">
    <source>
        <dbReference type="ARBA" id="ARBA00023157"/>
    </source>
</evidence>
<feature type="binding site" evidence="14">
    <location>
        <position position="143"/>
    </location>
    <ligand>
        <name>Ca(2+)</name>
        <dbReference type="ChEBI" id="CHEBI:29108"/>
        <label>2</label>
    </ligand>
</feature>
<feature type="domain" description="CUB" evidence="18">
    <location>
        <begin position="18"/>
        <end position="142"/>
    </location>
</feature>
<dbReference type="SMART" id="SM00042">
    <property type="entry name" value="CUB"/>
    <property type="match status" value="2"/>
</dbReference>
<dbReference type="PROSITE" id="PS00010">
    <property type="entry name" value="ASX_HYDROXYL"/>
    <property type="match status" value="1"/>
</dbReference>
<dbReference type="InterPro" id="IPR018097">
    <property type="entry name" value="EGF_Ca-bd_CS"/>
</dbReference>
<evidence type="ECO:0000256" key="13">
    <source>
        <dbReference type="PIRSR" id="PIRSR001155-3"/>
    </source>
</evidence>
<keyword evidence="11 13" id="KW-0379">Hydroxylation</keyword>
<dbReference type="GO" id="GO:0006958">
    <property type="term" value="P:complement activation, classical pathway"/>
    <property type="evidence" value="ECO:0007669"/>
    <property type="project" value="UniProtKB-KW"/>
</dbReference>
<dbReference type="Ensembl" id="ENSPNAT00000014358.2">
    <property type="protein sequence ID" value="ENSPNAP00000000127.2"/>
    <property type="gene ID" value="ENSPNAG00000010813.2"/>
</dbReference>
<feature type="modified residue" description="(3R)-3-hydroxyasparagine" evidence="13">
    <location>
        <position position="160"/>
    </location>
</feature>
<evidence type="ECO:0000256" key="15">
    <source>
        <dbReference type="PROSITE-ProRule" id="PRU00059"/>
    </source>
</evidence>
<feature type="binding site" evidence="14">
    <location>
        <position position="79"/>
    </location>
    <ligand>
        <name>Ca(2+)</name>
        <dbReference type="ChEBI" id="CHEBI:29108"/>
        <label>1</label>
    </ligand>
</feature>
<dbReference type="CDD" id="cd00054">
    <property type="entry name" value="EGF_CA"/>
    <property type="match status" value="1"/>
</dbReference>
<dbReference type="SUPFAM" id="SSF49854">
    <property type="entry name" value="Spermadhesin, CUB domain"/>
    <property type="match status" value="2"/>
</dbReference>
<feature type="binding site" evidence="14">
    <location>
        <position position="125"/>
    </location>
    <ligand>
        <name>Ca(2+)</name>
        <dbReference type="ChEBI" id="CHEBI:29108"/>
        <label>1</label>
    </ligand>
</feature>
<evidence type="ECO:0000259" key="19">
    <source>
        <dbReference type="PROSITE" id="PS50240"/>
    </source>
</evidence>
<gene>
    <name evidence="21" type="primary">C1S</name>
</gene>
<feature type="binding site" evidence="14">
    <location>
        <position position="71"/>
    </location>
    <ligand>
        <name>Ca(2+)</name>
        <dbReference type="ChEBI" id="CHEBI:29108"/>
        <label>1</label>
    </ligand>
</feature>
<dbReference type="SUPFAM" id="SSF57535">
    <property type="entry name" value="Complement control module/SCR domain"/>
    <property type="match status" value="2"/>
</dbReference>
<dbReference type="PROSITE" id="PS01187">
    <property type="entry name" value="EGF_CA"/>
    <property type="match status" value="1"/>
</dbReference>
<dbReference type="Pfam" id="PF00084">
    <property type="entry name" value="Sushi"/>
    <property type="match status" value="2"/>
</dbReference>
<feature type="disulfide bond" evidence="12">
    <location>
        <begin position="621"/>
        <end position="656"/>
    </location>
</feature>
<evidence type="ECO:0000256" key="4">
    <source>
        <dbReference type="ARBA" id="ARBA00022670"/>
    </source>
</evidence>
<dbReference type="PROSITE" id="PS01180">
    <property type="entry name" value="CUB"/>
    <property type="match status" value="2"/>
</dbReference>
<dbReference type="PRINTS" id="PR00722">
    <property type="entry name" value="CHYMOTRYPSIN"/>
</dbReference>
<feature type="chain" id="PRO_5043489912" description="Complement component 1, s subcomponent" evidence="17">
    <location>
        <begin position="28"/>
        <end position="682"/>
    </location>
</feature>
<keyword evidence="1" id="KW-0245">EGF-like domain</keyword>
<dbReference type="InterPro" id="IPR035914">
    <property type="entry name" value="Sperma_CUB_dom_sf"/>
</dbReference>
<dbReference type="InterPro" id="IPR035976">
    <property type="entry name" value="Sushi/SCR/CCP_sf"/>
</dbReference>
<dbReference type="SUPFAM" id="SSF50494">
    <property type="entry name" value="Trypsin-like serine proteases"/>
    <property type="match status" value="1"/>
</dbReference>
<keyword evidence="10 12" id="KW-1015">Disulfide bond</keyword>
<feature type="disulfide bond" evidence="12">
    <location>
        <begin position="325"/>
        <end position="355"/>
    </location>
</feature>
<feature type="disulfide bond" evidence="12 15">
    <location>
        <begin position="240"/>
        <end position="257"/>
    </location>
</feature>
<keyword evidence="8" id="KW-0391">Immunity</keyword>
<dbReference type="AlphaFoldDB" id="A0A3B4BJZ0"/>
<feature type="binding site" evidence="14">
    <location>
        <position position="146"/>
    </location>
    <ligand>
        <name>Ca(2+)</name>
        <dbReference type="ChEBI" id="CHEBI:29108"/>
        <label>2</label>
    </ligand>
</feature>
<feature type="disulfide bond" description="Interchain (between heavy and light chains)" evidence="12">
    <location>
        <begin position="431"/>
        <end position="552"/>
    </location>
</feature>
<keyword evidence="9" id="KW-0180">Complement pathway</keyword>
<protein>
    <recommendedName>
        <fullName evidence="23">Complement component 1, s subcomponent</fullName>
    </recommendedName>
</protein>
<dbReference type="Gene3D" id="2.10.70.10">
    <property type="entry name" value="Complement Module, domain 1"/>
    <property type="match status" value="2"/>
</dbReference>
<evidence type="ECO:0000259" key="20">
    <source>
        <dbReference type="PROSITE" id="PS50923"/>
    </source>
</evidence>
<dbReference type="STRING" id="42514.ENSPNAP00000000127"/>
<feature type="binding site" evidence="14">
    <location>
        <position position="144"/>
    </location>
    <ligand>
        <name>Ca(2+)</name>
        <dbReference type="ChEBI" id="CHEBI:29108"/>
        <label>2</label>
    </ligand>
</feature>
<dbReference type="Pfam" id="PF00089">
    <property type="entry name" value="Trypsin"/>
    <property type="match status" value="1"/>
</dbReference>
<dbReference type="GO" id="GO:0005509">
    <property type="term" value="F:calcium ion binding"/>
    <property type="evidence" value="ECO:0007669"/>
    <property type="project" value="InterPro"/>
</dbReference>
<dbReference type="CDD" id="cd00190">
    <property type="entry name" value="Tryp_SPc"/>
    <property type="match status" value="1"/>
</dbReference>
<keyword evidence="14" id="KW-0106">Calcium</keyword>